<dbReference type="Proteomes" id="UP001299012">
    <property type="component" value="Unassembled WGS sequence"/>
</dbReference>
<dbReference type="InterPro" id="IPR012337">
    <property type="entry name" value="RNaseH-like_sf"/>
</dbReference>
<dbReference type="Pfam" id="PF00929">
    <property type="entry name" value="RNase_T"/>
    <property type="match status" value="1"/>
</dbReference>
<evidence type="ECO:0000313" key="4">
    <source>
        <dbReference type="Proteomes" id="UP001299012"/>
    </source>
</evidence>
<evidence type="ECO:0000256" key="1">
    <source>
        <dbReference type="SAM" id="MobiDB-lite"/>
    </source>
</evidence>
<organism evidence="3 4">
    <name type="scientific">Streptomyces tricolor</name>
    <dbReference type="NCBI Taxonomy" id="68277"/>
    <lineage>
        <taxon>Bacteria</taxon>
        <taxon>Bacillati</taxon>
        <taxon>Actinomycetota</taxon>
        <taxon>Actinomycetes</taxon>
        <taxon>Kitasatosporales</taxon>
        <taxon>Streptomycetaceae</taxon>
        <taxon>Streptomyces</taxon>
        <taxon>Streptomyces violaceoruber group</taxon>
    </lineage>
</organism>
<sequence>MSTPWHLQRMAALDFESSDKDPETARIVTAALILVGGGLDTDTRTWLLAPGIPMEPEAIKVHGITDEYAAEHGQDAEAGVGEIAKAITEVVAAGIPLVGHNIGGYDLTLLDRECRRHLGDSLEGICRQPLTRVIDTMVLDRYCAPFRNRISDTQGPYQMRTTAETYGLPWDEEQAHGAEYDALMSARAAYKMGVIAHTPYRLRPDWVLNLRVNRFNALRDVTVEELHARQVEWYREDAERYEKWLRDPAKAKEKHDPNAVIPTAWPLRPVPAQREAGEGS</sequence>
<dbReference type="InterPro" id="IPR036397">
    <property type="entry name" value="RNaseH_sf"/>
</dbReference>
<feature type="domain" description="Exonuclease" evidence="2">
    <location>
        <begin position="9"/>
        <end position="198"/>
    </location>
</feature>
<reference evidence="3 4" key="1">
    <citation type="submission" date="2022-01" db="EMBL/GenBank/DDBJ databases">
        <title>Draft Genome Sequences of Seven Type Strains of the Genus Streptomyces.</title>
        <authorList>
            <person name="Aziz S."/>
            <person name="Coretto E."/>
            <person name="Chronakova A."/>
            <person name="Sproer C."/>
            <person name="Huber K."/>
            <person name="Nouioui I."/>
            <person name="Gross H."/>
        </authorList>
    </citation>
    <scope>NUCLEOTIDE SEQUENCE [LARGE SCALE GENOMIC DNA]</scope>
    <source>
        <strain evidence="3 4">DSM 41685</strain>
    </source>
</reference>
<evidence type="ECO:0000313" key="3">
    <source>
        <dbReference type="EMBL" id="MCG0066264.1"/>
    </source>
</evidence>
<dbReference type="SUPFAM" id="SSF53098">
    <property type="entry name" value="Ribonuclease H-like"/>
    <property type="match status" value="1"/>
</dbReference>
<gene>
    <name evidence="3" type="ORF">L0F81_23730</name>
</gene>
<dbReference type="CDD" id="cd06127">
    <property type="entry name" value="DEDDh"/>
    <property type="match status" value="1"/>
</dbReference>
<dbReference type="SMART" id="SM00479">
    <property type="entry name" value="EXOIII"/>
    <property type="match status" value="1"/>
</dbReference>
<proteinExistence type="predicted"/>
<dbReference type="EMBL" id="JAKKZF010000102">
    <property type="protein sequence ID" value="MCG0066264.1"/>
    <property type="molecule type" value="Genomic_DNA"/>
</dbReference>
<evidence type="ECO:0000259" key="2">
    <source>
        <dbReference type="SMART" id="SM00479"/>
    </source>
</evidence>
<accession>A0ABS9JL27</accession>
<name>A0ABS9JL27_9ACTN</name>
<keyword evidence="4" id="KW-1185">Reference proteome</keyword>
<dbReference type="InterPro" id="IPR013520">
    <property type="entry name" value="Ribonucl_H"/>
</dbReference>
<feature type="region of interest" description="Disordered" evidence="1">
    <location>
        <begin position="249"/>
        <end position="280"/>
    </location>
</feature>
<protein>
    <submittedName>
        <fullName evidence="3">DNA polymerase III subunit epsilon</fullName>
    </submittedName>
</protein>
<dbReference type="Gene3D" id="3.30.420.10">
    <property type="entry name" value="Ribonuclease H-like superfamily/Ribonuclease H"/>
    <property type="match status" value="1"/>
</dbReference>
<dbReference type="RefSeq" id="WP_086699663.1">
    <property type="nucleotide sequence ID" value="NZ_JAKKZF010000102.1"/>
</dbReference>
<comment type="caution">
    <text evidence="3">The sequence shown here is derived from an EMBL/GenBank/DDBJ whole genome shotgun (WGS) entry which is preliminary data.</text>
</comment>